<evidence type="ECO:0000313" key="1">
    <source>
        <dbReference type="EMBL" id="SEG17566.1"/>
    </source>
</evidence>
<protein>
    <submittedName>
        <fullName evidence="1">Uncharacterized protein</fullName>
    </submittedName>
</protein>
<dbReference type="SUPFAM" id="SSF54427">
    <property type="entry name" value="NTF2-like"/>
    <property type="match status" value="1"/>
</dbReference>
<accession>A0A1H5Y1Z5</accession>
<gene>
    <name evidence="1" type="ORF">SAMN05444390_1011573</name>
</gene>
<sequence>MLNETFKQLISNYILAKDTNRPWHMQHAFEADAVLEMELLTSNIEFPAHVEGRQAISETLVSNFGKTFENVYTFCLEDSVDQSASLLTCDWLVFMTDKEGTGLKAGWGTYEWRFSGSENGALTQRLKIKIEQMEILPLALVDAVYRQVTELSYPWTTASAVADKIAAINALSDLSAYLNRATWS</sequence>
<keyword evidence="2" id="KW-1185">Reference proteome</keyword>
<evidence type="ECO:0000313" key="2">
    <source>
        <dbReference type="Proteomes" id="UP000236745"/>
    </source>
</evidence>
<dbReference type="AlphaFoldDB" id="A0A1H5Y1Z5"/>
<proteinExistence type="predicted"/>
<organism evidence="1 2">
    <name type="scientific">Marinobacterium lutimaris</name>
    <dbReference type="NCBI Taxonomy" id="568106"/>
    <lineage>
        <taxon>Bacteria</taxon>
        <taxon>Pseudomonadati</taxon>
        <taxon>Pseudomonadota</taxon>
        <taxon>Gammaproteobacteria</taxon>
        <taxon>Oceanospirillales</taxon>
        <taxon>Oceanospirillaceae</taxon>
        <taxon>Marinobacterium</taxon>
    </lineage>
</organism>
<reference evidence="1 2" key="1">
    <citation type="submission" date="2016-10" db="EMBL/GenBank/DDBJ databases">
        <authorList>
            <person name="de Groot N.N."/>
        </authorList>
    </citation>
    <scope>NUCLEOTIDE SEQUENCE [LARGE SCALE GENOMIC DNA]</scope>
    <source>
        <strain evidence="1 2">DSM 22012</strain>
    </source>
</reference>
<dbReference type="Gene3D" id="3.10.450.50">
    <property type="match status" value="1"/>
</dbReference>
<name>A0A1H5Y1Z5_9GAMM</name>
<dbReference type="OrthoDB" id="8388066at2"/>
<dbReference type="Proteomes" id="UP000236745">
    <property type="component" value="Unassembled WGS sequence"/>
</dbReference>
<dbReference type="InterPro" id="IPR032710">
    <property type="entry name" value="NTF2-like_dom_sf"/>
</dbReference>
<dbReference type="RefSeq" id="WP_104002465.1">
    <property type="nucleotide sequence ID" value="NZ_FNVQ01000001.1"/>
</dbReference>
<dbReference type="EMBL" id="FNVQ01000001">
    <property type="protein sequence ID" value="SEG17566.1"/>
    <property type="molecule type" value="Genomic_DNA"/>
</dbReference>